<dbReference type="PROSITE" id="PS51387">
    <property type="entry name" value="FAD_PCMH"/>
    <property type="match status" value="1"/>
</dbReference>
<evidence type="ECO:0000259" key="4">
    <source>
        <dbReference type="PROSITE" id="PS51387"/>
    </source>
</evidence>
<evidence type="ECO:0000256" key="2">
    <source>
        <dbReference type="ARBA" id="ARBA00022827"/>
    </source>
</evidence>
<keyword evidence="2" id="KW-0274">FAD</keyword>
<dbReference type="InterPro" id="IPR016164">
    <property type="entry name" value="FAD-linked_Oxase-like_C"/>
</dbReference>
<accession>A0ABR6GSS6</accession>
<dbReference type="InterPro" id="IPR016166">
    <property type="entry name" value="FAD-bd_PCMH"/>
</dbReference>
<comment type="caution">
    <text evidence="5">The sequence shown here is derived from an EMBL/GenBank/DDBJ whole genome shotgun (WGS) entry which is preliminary data.</text>
</comment>
<dbReference type="SUPFAM" id="SSF56176">
    <property type="entry name" value="FAD-binding/transporter-associated domain-like"/>
    <property type="match status" value="1"/>
</dbReference>
<reference evidence="5 6" key="1">
    <citation type="submission" date="2020-08" db="EMBL/GenBank/DDBJ databases">
        <title>Genomic Encyclopedia of Type Strains, Phase III (KMG-III): the genomes of soil and plant-associated and newly described type strains.</title>
        <authorList>
            <person name="Whitman W."/>
        </authorList>
    </citation>
    <scope>NUCLEOTIDE SEQUENCE [LARGE SCALE GENOMIC DNA]</scope>
    <source>
        <strain evidence="5 6">CECT 7247</strain>
    </source>
</reference>
<dbReference type="InterPro" id="IPR006094">
    <property type="entry name" value="Oxid_FAD_bind_N"/>
</dbReference>
<sequence>MSASVELDAHTAGGPPSDPGATTAAPALSHAALMDAVQSLQARVREGRPLCIQGHGSKRFYGGAPQGEVLSTRSLHGVLAYEPSELYVTAAAGTPLTELEALLATCGQHLAFEPPRFAEAGGASTSATPSAAATSAAPATTLNGTGAAAGTGTVGGMVAAGLSGPARGFAGAVRDHVLGLTLINGRGELLHFGGTVMKNVAGYDVSRLMAGAMGVLGLMTQITLKVLPRPVASLTLRFEGRQDEALLQMNRWGGQPLPITATAWWDGALVVRLSGADAAVRAARQRLGGDLIPAEMAEPFWRGLRDHSDEFFVGARRAVQGGASLWRLSVPTTAPAMALHGEQLIEWGGAQRWVVTPMAPAQLRDTVAAVGGHAVLFRAQDKSAGVFAPLSPPLARIHRQLKAEFDPKGCFNPGRLYPDF</sequence>
<evidence type="ECO:0000256" key="3">
    <source>
        <dbReference type="SAM" id="MobiDB-lite"/>
    </source>
</evidence>
<name>A0ABR6GSS6_9BURK</name>
<protein>
    <submittedName>
        <fullName evidence="5">Glycolate oxidase FAD binding subunit</fullName>
    </submittedName>
</protein>
<dbReference type="Pfam" id="PF01565">
    <property type="entry name" value="FAD_binding_4"/>
    <property type="match status" value="2"/>
</dbReference>
<evidence type="ECO:0000313" key="5">
    <source>
        <dbReference type="EMBL" id="MBB3194757.1"/>
    </source>
</evidence>
<dbReference type="Proteomes" id="UP000574369">
    <property type="component" value="Unassembled WGS sequence"/>
</dbReference>
<evidence type="ECO:0000256" key="1">
    <source>
        <dbReference type="ARBA" id="ARBA00022630"/>
    </source>
</evidence>
<dbReference type="PANTHER" id="PTHR11748">
    <property type="entry name" value="D-LACTATE DEHYDROGENASE"/>
    <property type="match status" value="1"/>
</dbReference>
<dbReference type="SUPFAM" id="SSF55103">
    <property type="entry name" value="FAD-linked oxidases, C-terminal domain"/>
    <property type="match status" value="1"/>
</dbReference>
<dbReference type="EMBL" id="JACHXO010000003">
    <property type="protein sequence ID" value="MBB3194757.1"/>
    <property type="molecule type" value="Genomic_DNA"/>
</dbReference>
<evidence type="ECO:0000313" key="6">
    <source>
        <dbReference type="Proteomes" id="UP000574369"/>
    </source>
</evidence>
<feature type="region of interest" description="Disordered" evidence="3">
    <location>
        <begin position="1"/>
        <end position="23"/>
    </location>
</feature>
<gene>
    <name evidence="5" type="ORF">FHS28_002153</name>
</gene>
<dbReference type="InterPro" id="IPR036318">
    <property type="entry name" value="FAD-bd_PCMH-like_sf"/>
</dbReference>
<dbReference type="PANTHER" id="PTHR11748:SF103">
    <property type="entry name" value="GLYCOLATE OXIDASE SUBUNIT GLCE"/>
    <property type="match status" value="1"/>
</dbReference>
<organism evidence="5 6">
    <name type="scientific">Roseateles terrae</name>
    <dbReference type="NCBI Taxonomy" id="431060"/>
    <lineage>
        <taxon>Bacteria</taxon>
        <taxon>Pseudomonadati</taxon>
        <taxon>Pseudomonadota</taxon>
        <taxon>Betaproteobacteria</taxon>
        <taxon>Burkholderiales</taxon>
        <taxon>Sphaerotilaceae</taxon>
        <taxon>Roseateles</taxon>
    </lineage>
</organism>
<dbReference type="Gene3D" id="3.30.465.10">
    <property type="match status" value="2"/>
</dbReference>
<dbReference type="NCBIfam" id="NF008439">
    <property type="entry name" value="PRK11282.1"/>
    <property type="match status" value="1"/>
</dbReference>
<dbReference type="InterPro" id="IPR016169">
    <property type="entry name" value="FAD-bd_PCMH_sub2"/>
</dbReference>
<proteinExistence type="predicted"/>
<keyword evidence="6" id="KW-1185">Reference proteome</keyword>
<keyword evidence="1" id="KW-0285">Flavoprotein</keyword>
<feature type="domain" description="FAD-binding PCMH-type" evidence="4">
    <location>
        <begin position="17"/>
        <end position="229"/>
    </location>
</feature>